<feature type="region of interest" description="Disordered" evidence="1">
    <location>
        <begin position="245"/>
        <end position="292"/>
    </location>
</feature>
<proteinExistence type="predicted"/>
<feature type="domain" description="FHA" evidence="3">
    <location>
        <begin position="175"/>
        <end position="237"/>
    </location>
</feature>
<evidence type="ECO:0000313" key="4">
    <source>
        <dbReference type="EMBL" id="KRM16765.1"/>
    </source>
</evidence>
<dbReference type="PATRIC" id="fig|1423779.3.peg.888"/>
<dbReference type="PROSITE" id="PS50006">
    <property type="entry name" value="FHA_DOMAIN"/>
    <property type="match status" value="1"/>
</dbReference>
<gene>
    <name evidence="4" type="ORF">FC49_GL000870</name>
</gene>
<dbReference type="EMBL" id="AZGE01000002">
    <property type="protein sequence ID" value="KRM16765.1"/>
    <property type="molecule type" value="Genomic_DNA"/>
</dbReference>
<dbReference type="InterPro" id="IPR000253">
    <property type="entry name" value="FHA_dom"/>
</dbReference>
<dbReference type="PANTHER" id="PTHR37804">
    <property type="entry name" value="CDAA REGULATORY PROTEIN CDAR"/>
    <property type="match status" value="1"/>
</dbReference>
<dbReference type="Pfam" id="PF07949">
    <property type="entry name" value="YbbR"/>
    <property type="match status" value="2"/>
</dbReference>
<feature type="compositionally biased region" description="Low complexity" evidence="1">
    <location>
        <begin position="248"/>
        <end position="275"/>
    </location>
</feature>
<evidence type="ECO:0000256" key="2">
    <source>
        <dbReference type="SAM" id="Phobius"/>
    </source>
</evidence>
<reference evidence="4 5" key="1">
    <citation type="journal article" date="2015" name="Genome Announc.">
        <title>Expanding the biotechnology potential of lactobacilli through comparative genomics of 213 strains and associated genera.</title>
        <authorList>
            <person name="Sun Z."/>
            <person name="Harris H.M."/>
            <person name="McCann A."/>
            <person name="Guo C."/>
            <person name="Argimon S."/>
            <person name="Zhang W."/>
            <person name="Yang X."/>
            <person name="Jeffery I.B."/>
            <person name="Cooney J.C."/>
            <person name="Kagawa T.F."/>
            <person name="Liu W."/>
            <person name="Song Y."/>
            <person name="Salvetti E."/>
            <person name="Wrobel A."/>
            <person name="Rasinkangas P."/>
            <person name="Parkhill J."/>
            <person name="Rea M.C."/>
            <person name="O'Sullivan O."/>
            <person name="Ritari J."/>
            <person name="Douillard F.P."/>
            <person name="Paul Ross R."/>
            <person name="Yang R."/>
            <person name="Briner A.E."/>
            <person name="Felis G.E."/>
            <person name="de Vos W.M."/>
            <person name="Barrangou R."/>
            <person name="Klaenhammer T.R."/>
            <person name="Caufield P.W."/>
            <person name="Cui Y."/>
            <person name="Zhang H."/>
            <person name="O'Toole P.W."/>
        </authorList>
    </citation>
    <scope>NUCLEOTIDE SEQUENCE [LARGE SCALE GENOMIC DNA]</scope>
    <source>
        <strain evidence="4 5">DSM 4864</strain>
    </source>
</reference>
<accession>A0A0R1WGN1</accession>
<dbReference type="AlphaFoldDB" id="A0A0R1WGN1"/>
<dbReference type="InterPro" id="IPR053154">
    <property type="entry name" value="c-di-AMP_regulator"/>
</dbReference>
<comment type="caution">
    <text evidence="4">The sequence shown here is derived from an EMBL/GenBank/DDBJ whole genome shotgun (WGS) entry which is preliminary data.</text>
</comment>
<evidence type="ECO:0000259" key="3">
    <source>
        <dbReference type="PROSITE" id="PS50006"/>
    </source>
</evidence>
<dbReference type="InterPro" id="IPR012505">
    <property type="entry name" value="YbbR"/>
</dbReference>
<evidence type="ECO:0000313" key="5">
    <source>
        <dbReference type="Proteomes" id="UP000050973"/>
    </source>
</evidence>
<keyword evidence="2" id="KW-0472">Membrane</keyword>
<name>A0A0R1WGN1_9LACO</name>
<evidence type="ECO:0000256" key="1">
    <source>
        <dbReference type="SAM" id="MobiDB-lite"/>
    </source>
</evidence>
<keyword evidence="2" id="KW-0812">Transmembrane</keyword>
<protein>
    <submittedName>
        <fullName evidence="4">YbbR-like protein</fullName>
    </submittedName>
</protein>
<keyword evidence="2" id="KW-1133">Transmembrane helix</keyword>
<dbReference type="PANTHER" id="PTHR37804:SF1">
    <property type="entry name" value="CDAA REGULATORY PROTEIN CDAR"/>
    <property type="match status" value="1"/>
</dbReference>
<dbReference type="Proteomes" id="UP000050973">
    <property type="component" value="Unassembled WGS sequence"/>
</dbReference>
<dbReference type="Gene3D" id="2.170.120.30">
    <property type="match status" value="1"/>
</dbReference>
<dbReference type="Gene3D" id="2.170.120.40">
    <property type="entry name" value="YbbR-like domain"/>
    <property type="match status" value="1"/>
</dbReference>
<feature type="transmembrane region" description="Helical" evidence="2">
    <location>
        <begin position="24"/>
        <end position="41"/>
    </location>
</feature>
<organism evidence="4 5">
    <name type="scientific">Limosilactobacillus oris DSM 4864</name>
    <dbReference type="NCBI Taxonomy" id="1423779"/>
    <lineage>
        <taxon>Bacteria</taxon>
        <taxon>Bacillati</taxon>
        <taxon>Bacillota</taxon>
        <taxon>Bacilli</taxon>
        <taxon>Lactobacillales</taxon>
        <taxon>Lactobacillaceae</taxon>
        <taxon>Limosilactobacillus</taxon>
    </lineage>
</organism>
<sequence length="292" mass="32035">MQSLDVGEVAVMNRNNDGIFSRRWVLRLLSLILAIFLFIYVNGSKNGFLRQNTRDSNENSALMSNRTASIRMPLNITVDNDRYVVTGYPQYVKVKVSGPSALVTTTSNTQNFRVYADLNDLAPGEHRVAVKTSGLNSDLHAVTEPRYIKVNIQPRKTINMRVDVRLSNHDLENGYTVGRPRIDTDVVQVTGSREEVNRVSRVIAFVAVPNDAKGTFQRQVTLQAVDKNGQTLNVVIMPKVTGVTIPVSRGNDSASSSDSTSDSRSSNSASTSRGNNQTADSDADSSSYSTND</sequence>